<keyword evidence="1" id="KW-0812">Transmembrane</keyword>
<feature type="transmembrane region" description="Helical" evidence="1">
    <location>
        <begin position="174"/>
        <end position="192"/>
    </location>
</feature>
<evidence type="ECO:0000256" key="1">
    <source>
        <dbReference type="SAM" id="Phobius"/>
    </source>
</evidence>
<reference evidence="2 3" key="1">
    <citation type="submission" date="2018-04" db="EMBL/GenBank/DDBJ databases">
        <title>Sphingobacterium sp. M46 Genome.</title>
        <authorList>
            <person name="Cheng J."/>
            <person name="Li Y."/>
        </authorList>
    </citation>
    <scope>NUCLEOTIDE SEQUENCE [LARGE SCALE GENOMIC DNA]</scope>
    <source>
        <strain evidence="2 3">M46</strain>
    </source>
</reference>
<evidence type="ECO:0000313" key="3">
    <source>
        <dbReference type="Proteomes" id="UP000250831"/>
    </source>
</evidence>
<proteinExistence type="predicted"/>
<dbReference type="AlphaFoldDB" id="A0A363NUA1"/>
<comment type="caution">
    <text evidence="2">The sequence shown here is derived from an EMBL/GenBank/DDBJ whole genome shotgun (WGS) entry which is preliminary data.</text>
</comment>
<keyword evidence="3" id="KW-1185">Reference proteome</keyword>
<organism evidence="2 3">
    <name type="scientific">Sphingobacterium athyrii</name>
    <dbReference type="NCBI Taxonomy" id="2152717"/>
    <lineage>
        <taxon>Bacteria</taxon>
        <taxon>Pseudomonadati</taxon>
        <taxon>Bacteroidota</taxon>
        <taxon>Sphingobacteriia</taxon>
        <taxon>Sphingobacteriales</taxon>
        <taxon>Sphingobacteriaceae</taxon>
        <taxon>Sphingobacterium</taxon>
    </lineage>
</organism>
<keyword evidence="1" id="KW-1133">Transmembrane helix</keyword>
<keyword evidence="1" id="KW-0472">Membrane</keyword>
<dbReference type="Proteomes" id="UP000250831">
    <property type="component" value="Unassembled WGS sequence"/>
</dbReference>
<accession>A0A363NUA1</accession>
<feature type="transmembrane region" description="Helical" evidence="1">
    <location>
        <begin position="153"/>
        <end position="168"/>
    </location>
</feature>
<evidence type="ECO:0000313" key="2">
    <source>
        <dbReference type="EMBL" id="PUV24221.1"/>
    </source>
</evidence>
<sequence length="213" mass="25866">MYNIYYFRMKQIMQHSFPVYYHYIARNRKRISCYLYEDSIYCKVRTKNGLTEQHKFRYEDIHKIHLGLQDISWHTIDIYFKNRKHIHLKSVTFFIERNGEELERPKTNEIDIASVKANRMAYSNFVTALHERISRDGTGHPIIFTHGNSWKKILIWILMSVILILLPLTWKIGFYGWSLFFAVSFLLLLLFSRKINFKKQYRPDQLPEKYLPF</sequence>
<dbReference type="EMBL" id="QCXX01000003">
    <property type="protein sequence ID" value="PUV24221.1"/>
    <property type="molecule type" value="Genomic_DNA"/>
</dbReference>
<name>A0A363NUA1_9SPHI</name>
<protein>
    <submittedName>
        <fullName evidence="2">Uncharacterized protein</fullName>
    </submittedName>
</protein>
<gene>
    <name evidence="2" type="ORF">DCO56_12745</name>
</gene>